<keyword evidence="11" id="KW-1185">Reference proteome</keyword>
<organism evidence="10 11">
    <name type="scientific">Aquimonas voraii</name>
    <dbReference type="NCBI Taxonomy" id="265719"/>
    <lineage>
        <taxon>Bacteria</taxon>
        <taxon>Pseudomonadati</taxon>
        <taxon>Pseudomonadota</taxon>
        <taxon>Gammaproteobacteria</taxon>
        <taxon>Lysobacterales</taxon>
        <taxon>Lysobacteraceae</taxon>
        <taxon>Aquimonas</taxon>
    </lineage>
</organism>
<evidence type="ECO:0000256" key="5">
    <source>
        <dbReference type="ARBA" id="ARBA00023157"/>
    </source>
</evidence>
<reference evidence="10 11" key="1">
    <citation type="submission" date="2016-10" db="EMBL/GenBank/DDBJ databases">
        <authorList>
            <person name="de Groot N.N."/>
        </authorList>
    </citation>
    <scope>NUCLEOTIDE SEQUENCE [LARGE SCALE GENOMIC DNA]</scope>
    <source>
        <strain evidence="10 11">DSM 16957</strain>
    </source>
</reference>
<dbReference type="RefSeq" id="WP_176764263.1">
    <property type="nucleotide sequence ID" value="NZ_FNAG01000017.1"/>
</dbReference>
<dbReference type="GO" id="GO:0042597">
    <property type="term" value="C:periplasmic space"/>
    <property type="evidence" value="ECO:0007669"/>
    <property type="project" value="UniProtKB-SubCell"/>
</dbReference>
<dbReference type="InterPro" id="IPR033954">
    <property type="entry name" value="DiS-bond_Isoase_DsbC/G"/>
</dbReference>
<dbReference type="EMBL" id="FNAG01000017">
    <property type="protein sequence ID" value="SDE07957.1"/>
    <property type="molecule type" value="Genomic_DNA"/>
</dbReference>
<dbReference type="InterPro" id="IPR018950">
    <property type="entry name" value="DiS-bond_isomerase_DsbC/G_N"/>
</dbReference>
<accession>A0A1G7A0C6</accession>
<evidence type="ECO:0000256" key="3">
    <source>
        <dbReference type="ARBA" id="ARBA00022729"/>
    </source>
</evidence>
<dbReference type="InterPro" id="IPR012336">
    <property type="entry name" value="Thioredoxin-like_fold"/>
</dbReference>
<name>A0A1G7A0C6_9GAMM</name>
<evidence type="ECO:0000256" key="6">
    <source>
        <dbReference type="ARBA" id="ARBA00023284"/>
    </source>
</evidence>
<evidence type="ECO:0000256" key="4">
    <source>
        <dbReference type="ARBA" id="ARBA00022764"/>
    </source>
</evidence>
<keyword evidence="6 7" id="KW-0676">Redox-active center</keyword>
<feature type="signal peptide" evidence="7">
    <location>
        <begin position="1"/>
        <end position="28"/>
    </location>
</feature>
<evidence type="ECO:0000259" key="9">
    <source>
        <dbReference type="Pfam" id="PF13098"/>
    </source>
</evidence>
<dbReference type="InterPro" id="IPR009094">
    <property type="entry name" value="DiS-bond_isomerase_DsbC/G_N_sf"/>
</dbReference>
<evidence type="ECO:0000259" key="8">
    <source>
        <dbReference type="Pfam" id="PF10411"/>
    </source>
</evidence>
<dbReference type="InterPro" id="IPR036249">
    <property type="entry name" value="Thioredoxin-like_sf"/>
</dbReference>
<gene>
    <name evidence="10" type="ORF">SAMN04488509_11726</name>
</gene>
<dbReference type="Pfam" id="PF13098">
    <property type="entry name" value="Thioredoxin_2"/>
    <property type="match status" value="1"/>
</dbReference>
<evidence type="ECO:0000313" key="11">
    <source>
        <dbReference type="Proteomes" id="UP000199603"/>
    </source>
</evidence>
<dbReference type="AlphaFoldDB" id="A0A1G7A0C6"/>
<comment type="function">
    <text evidence="7">Required for disulfide bond formation in some periplasmic proteins. Acts by transferring its disulfide bond to other proteins and is reduced in the process.</text>
</comment>
<evidence type="ECO:0000313" key="10">
    <source>
        <dbReference type="EMBL" id="SDE07957.1"/>
    </source>
</evidence>
<evidence type="ECO:0000256" key="1">
    <source>
        <dbReference type="ARBA" id="ARBA00004418"/>
    </source>
</evidence>
<dbReference type="InterPro" id="IPR051470">
    <property type="entry name" value="Thiol:disulfide_interchange"/>
</dbReference>
<dbReference type="PANTHER" id="PTHR35272:SF3">
    <property type="entry name" value="THIOL:DISULFIDE INTERCHANGE PROTEIN DSBC"/>
    <property type="match status" value="1"/>
</dbReference>
<keyword evidence="4 7" id="KW-0574">Periplasm</keyword>
<sequence length="250" mass="27053">MRNTVFGKSAVLPLTMLLAMAALGLAQASESSDAARRAVVDEALARIAPQLDVEAVREAPMPGLIEIEAGGQLFYLSADGRHLLQGNLIDTVDRVDLSERRRQQTRSALLRDLPETQTIAFEAPETRHRVTVFTALDCGYCRRFHADIEAYREAGISIDYVLLPLAGEGSEADRTGARLFCAADRQDAFTRATRGEPIEGPMCDSGYEEGKALAARLGIRNTPTIVRADGSVSGYQTPTELLASLSASTR</sequence>
<comment type="subcellular location">
    <subcellularLocation>
        <location evidence="1 7">Periplasm</location>
    </subcellularLocation>
</comment>
<evidence type="ECO:0000256" key="7">
    <source>
        <dbReference type="RuleBase" id="RU364038"/>
    </source>
</evidence>
<dbReference type="SUPFAM" id="SSF54423">
    <property type="entry name" value="DsbC/DsbG N-terminal domain-like"/>
    <property type="match status" value="1"/>
</dbReference>
<dbReference type="Gene3D" id="3.10.450.70">
    <property type="entry name" value="Disulphide bond isomerase, DsbC/G, N-terminal"/>
    <property type="match status" value="1"/>
</dbReference>
<feature type="chain" id="PRO_5011332786" description="Thiol:disulfide interchange protein" evidence="7">
    <location>
        <begin position="29"/>
        <end position="250"/>
    </location>
</feature>
<protein>
    <recommendedName>
        <fullName evidence="7">Thiol:disulfide interchange protein</fullName>
    </recommendedName>
</protein>
<dbReference type="STRING" id="265719.SAMN04488509_11726"/>
<dbReference type="CDD" id="cd03020">
    <property type="entry name" value="DsbA_DsbC_DsbG"/>
    <property type="match status" value="1"/>
</dbReference>
<proteinExistence type="inferred from homology"/>
<dbReference type="Proteomes" id="UP000199603">
    <property type="component" value="Unassembled WGS sequence"/>
</dbReference>
<dbReference type="PANTHER" id="PTHR35272">
    <property type="entry name" value="THIOL:DISULFIDE INTERCHANGE PROTEIN DSBC-RELATED"/>
    <property type="match status" value="1"/>
</dbReference>
<feature type="domain" description="Disulphide bond isomerase DsbC/G N-terminal" evidence="8">
    <location>
        <begin position="32"/>
        <end position="99"/>
    </location>
</feature>
<dbReference type="Pfam" id="PF10411">
    <property type="entry name" value="DsbC_N"/>
    <property type="match status" value="1"/>
</dbReference>
<dbReference type="SUPFAM" id="SSF52833">
    <property type="entry name" value="Thioredoxin-like"/>
    <property type="match status" value="1"/>
</dbReference>
<comment type="similarity">
    <text evidence="2 7">Belongs to the thioredoxin family. DsbC subfamily.</text>
</comment>
<feature type="domain" description="Thioredoxin-like fold" evidence="9">
    <location>
        <begin position="125"/>
        <end position="244"/>
    </location>
</feature>
<evidence type="ECO:0000256" key="2">
    <source>
        <dbReference type="ARBA" id="ARBA00009813"/>
    </source>
</evidence>
<keyword evidence="3 7" id="KW-0732">Signal</keyword>
<keyword evidence="5" id="KW-1015">Disulfide bond</keyword>
<dbReference type="Gene3D" id="3.40.30.10">
    <property type="entry name" value="Glutaredoxin"/>
    <property type="match status" value="1"/>
</dbReference>